<dbReference type="EMBL" id="JAHIBW010000016">
    <property type="protein sequence ID" value="KAG7303245.1"/>
    <property type="molecule type" value="Genomic_DNA"/>
</dbReference>
<name>A0ABQ7QDV3_PLUXY</name>
<accession>A0ABQ7QDV3</accession>
<proteinExistence type="predicted"/>
<reference evidence="1 2" key="1">
    <citation type="submission" date="2021-06" db="EMBL/GenBank/DDBJ databases">
        <title>A haploid diamondback moth (Plutella xylostella L.) genome assembly resolves 31 chromosomes and identifies a diamide resistance mutation.</title>
        <authorList>
            <person name="Ward C.M."/>
            <person name="Perry K.D."/>
            <person name="Baker G."/>
            <person name="Powis K."/>
            <person name="Heckel D.G."/>
            <person name="Baxter S.W."/>
        </authorList>
    </citation>
    <scope>NUCLEOTIDE SEQUENCE [LARGE SCALE GENOMIC DNA]</scope>
    <source>
        <strain evidence="1 2">LV</strain>
        <tissue evidence="1">Single pupa</tissue>
    </source>
</reference>
<organism evidence="1 2">
    <name type="scientific">Plutella xylostella</name>
    <name type="common">Diamondback moth</name>
    <name type="synonym">Plutella maculipennis</name>
    <dbReference type="NCBI Taxonomy" id="51655"/>
    <lineage>
        <taxon>Eukaryota</taxon>
        <taxon>Metazoa</taxon>
        <taxon>Ecdysozoa</taxon>
        <taxon>Arthropoda</taxon>
        <taxon>Hexapoda</taxon>
        <taxon>Insecta</taxon>
        <taxon>Pterygota</taxon>
        <taxon>Neoptera</taxon>
        <taxon>Endopterygota</taxon>
        <taxon>Lepidoptera</taxon>
        <taxon>Glossata</taxon>
        <taxon>Ditrysia</taxon>
        <taxon>Yponomeutoidea</taxon>
        <taxon>Plutellidae</taxon>
        <taxon>Plutella</taxon>
    </lineage>
</organism>
<protein>
    <submittedName>
        <fullName evidence="1">Uncharacterized protein</fullName>
    </submittedName>
</protein>
<sequence length="86" mass="10427">MDFMDTIPRFLESTEWRSANTHIDDFVVPTELAYPDPEQVLQLRGQHVERGGRREPRHQRLSYWPPDYYNILFFNYKGIFVHIPKF</sequence>
<comment type="caution">
    <text evidence="1">The sequence shown here is derived from an EMBL/GenBank/DDBJ whole genome shotgun (WGS) entry which is preliminary data.</text>
</comment>
<keyword evidence="2" id="KW-1185">Reference proteome</keyword>
<evidence type="ECO:0000313" key="2">
    <source>
        <dbReference type="Proteomes" id="UP000823941"/>
    </source>
</evidence>
<dbReference type="Proteomes" id="UP000823941">
    <property type="component" value="Chromosome 16"/>
</dbReference>
<gene>
    <name evidence="1" type="ORF">JYU34_011712</name>
</gene>
<evidence type="ECO:0000313" key="1">
    <source>
        <dbReference type="EMBL" id="KAG7303245.1"/>
    </source>
</evidence>